<sequence>MCNDAIYCSVERVVKERLKQEAPRCLDIGAGSGDLLRLLRETWPGLEAEACDYHIERFALKDVNILQLDLNTHPLPYPDESFDLVTCSEVLEHVENYRAVLREIHRVLKPGGLMVVTTPNVLNMKSRLRYLVCGFANLFGPLPVKNQDRFATSGHVTPIPYFYLAHAMLDCDFRELQLDTDKLQRSSRVLSILFAPLVWLGWNQFMRLERTRYHTLGKENEPYVAQHNSQIIRLGRTIVVSAFK</sequence>
<dbReference type="PANTHER" id="PTHR43591:SF24">
    <property type="entry name" value="2-METHOXY-6-POLYPRENYL-1,4-BENZOQUINOL METHYLASE, MITOCHONDRIAL"/>
    <property type="match status" value="1"/>
</dbReference>
<dbReference type="AlphaFoldDB" id="A0AAN1VZX6"/>
<dbReference type="Pfam" id="PF13489">
    <property type="entry name" value="Methyltransf_23"/>
    <property type="match status" value="1"/>
</dbReference>
<evidence type="ECO:0000313" key="1">
    <source>
        <dbReference type="EMBL" id="BBI98672.1"/>
    </source>
</evidence>
<organism evidence="1 2">
    <name type="scientific">Ferrigenium kumadai</name>
    <dbReference type="NCBI Taxonomy" id="1682490"/>
    <lineage>
        <taxon>Bacteria</taxon>
        <taxon>Pseudomonadati</taxon>
        <taxon>Pseudomonadota</taxon>
        <taxon>Betaproteobacteria</taxon>
        <taxon>Nitrosomonadales</taxon>
        <taxon>Gallionellaceae</taxon>
        <taxon>Ferrigenium</taxon>
    </lineage>
</organism>
<dbReference type="Proteomes" id="UP001319121">
    <property type="component" value="Chromosome"/>
</dbReference>
<reference evidence="1 2" key="1">
    <citation type="submission" date="2019-03" db="EMBL/GenBank/DDBJ databases">
        <title>Complete genome sequence of Ferrigenium kumadai strain An22, a microaerophilic iron-oxidizing bacterium isolated from a paddy field soil.</title>
        <authorList>
            <person name="Watanabe T."/>
            <person name="Asakawa S."/>
        </authorList>
    </citation>
    <scope>NUCLEOTIDE SEQUENCE [LARGE SCALE GENOMIC DNA]</scope>
    <source>
        <strain evidence="1 2">An22</strain>
    </source>
</reference>
<dbReference type="SUPFAM" id="SSF53335">
    <property type="entry name" value="S-adenosyl-L-methionine-dependent methyltransferases"/>
    <property type="match status" value="1"/>
</dbReference>
<dbReference type="GO" id="GO:0008168">
    <property type="term" value="F:methyltransferase activity"/>
    <property type="evidence" value="ECO:0007669"/>
    <property type="project" value="TreeGrafter"/>
</dbReference>
<protein>
    <submittedName>
        <fullName evidence="1">Uncharacterized protein</fullName>
    </submittedName>
</protein>
<keyword evidence="2" id="KW-1185">Reference proteome</keyword>
<dbReference type="PANTHER" id="PTHR43591">
    <property type="entry name" value="METHYLTRANSFERASE"/>
    <property type="match status" value="1"/>
</dbReference>
<accession>A0AAN1VZX6</accession>
<dbReference type="KEGG" id="fku:FGKAn22_03650"/>
<dbReference type="InterPro" id="IPR029063">
    <property type="entry name" value="SAM-dependent_MTases_sf"/>
</dbReference>
<name>A0AAN1VZX6_9PROT</name>
<dbReference type="Gene3D" id="3.40.50.150">
    <property type="entry name" value="Vaccinia Virus protein VP39"/>
    <property type="match status" value="1"/>
</dbReference>
<proteinExistence type="predicted"/>
<gene>
    <name evidence="1" type="ORF">FGKAn22_03650</name>
</gene>
<evidence type="ECO:0000313" key="2">
    <source>
        <dbReference type="Proteomes" id="UP001319121"/>
    </source>
</evidence>
<dbReference type="CDD" id="cd02440">
    <property type="entry name" value="AdoMet_MTases"/>
    <property type="match status" value="1"/>
</dbReference>
<dbReference type="EMBL" id="AP019536">
    <property type="protein sequence ID" value="BBI98672.1"/>
    <property type="molecule type" value="Genomic_DNA"/>
</dbReference>